<proteinExistence type="predicted"/>
<feature type="region of interest" description="Disordered" evidence="1">
    <location>
        <begin position="1"/>
        <end position="26"/>
    </location>
</feature>
<accession>A0A8X7C1S2</accession>
<feature type="compositionally biased region" description="Polar residues" evidence="1">
    <location>
        <begin position="11"/>
        <end position="26"/>
    </location>
</feature>
<comment type="caution">
    <text evidence="2">The sequence shown here is derived from an EMBL/GenBank/DDBJ whole genome shotgun (WGS) entry which is preliminary data.</text>
</comment>
<evidence type="ECO:0000313" key="3">
    <source>
        <dbReference type="Proteomes" id="UP000886998"/>
    </source>
</evidence>
<organism evidence="2 3">
    <name type="scientific">Trichonephila inaurata madagascariensis</name>
    <dbReference type="NCBI Taxonomy" id="2747483"/>
    <lineage>
        <taxon>Eukaryota</taxon>
        <taxon>Metazoa</taxon>
        <taxon>Ecdysozoa</taxon>
        <taxon>Arthropoda</taxon>
        <taxon>Chelicerata</taxon>
        <taxon>Arachnida</taxon>
        <taxon>Araneae</taxon>
        <taxon>Araneomorphae</taxon>
        <taxon>Entelegynae</taxon>
        <taxon>Araneoidea</taxon>
        <taxon>Nephilidae</taxon>
        <taxon>Trichonephila</taxon>
        <taxon>Trichonephila inaurata</taxon>
    </lineage>
</organism>
<sequence length="86" mass="9566">MYRGRYHPEFQTGNDHVATPSNLSQDAGTYTEAPPILLTFCEPFQVVVLPCYLELGRAKGVLGHSCWAGWWFSGYLVGTCVNITLI</sequence>
<dbReference type="EMBL" id="BMAV01009399">
    <property type="protein sequence ID" value="GFY53611.1"/>
    <property type="molecule type" value="Genomic_DNA"/>
</dbReference>
<name>A0A8X7C1S2_9ARAC</name>
<dbReference type="Proteomes" id="UP000886998">
    <property type="component" value="Unassembled WGS sequence"/>
</dbReference>
<keyword evidence="3" id="KW-1185">Reference proteome</keyword>
<evidence type="ECO:0000313" key="2">
    <source>
        <dbReference type="EMBL" id="GFY53611.1"/>
    </source>
</evidence>
<evidence type="ECO:0000256" key="1">
    <source>
        <dbReference type="SAM" id="MobiDB-lite"/>
    </source>
</evidence>
<protein>
    <submittedName>
        <fullName evidence="2">Uncharacterized protein</fullName>
    </submittedName>
</protein>
<reference evidence="2" key="1">
    <citation type="submission" date="2020-08" db="EMBL/GenBank/DDBJ databases">
        <title>Multicomponent nature underlies the extraordinary mechanical properties of spider dragline silk.</title>
        <authorList>
            <person name="Kono N."/>
            <person name="Nakamura H."/>
            <person name="Mori M."/>
            <person name="Yoshida Y."/>
            <person name="Ohtoshi R."/>
            <person name="Malay A.D."/>
            <person name="Moran D.A.P."/>
            <person name="Tomita M."/>
            <person name="Numata K."/>
            <person name="Arakawa K."/>
        </authorList>
    </citation>
    <scope>NUCLEOTIDE SEQUENCE</scope>
</reference>
<dbReference type="AlphaFoldDB" id="A0A8X7C1S2"/>
<gene>
    <name evidence="2" type="ORF">TNIN_202191</name>
</gene>